<reference evidence="1" key="1">
    <citation type="submission" date="2017-07" db="EMBL/GenBank/DDBJ databases">
        <title>Taro Niue Genome Assembly and Annotation.</title>
        <authorList>
            <person name="Atibalentja N."/>
            <person name="Keating K."/>
            <person name="Fields C.J."/>
        </authorList>
    </citation>
    <scope>NUCLEOTIDE SEQUENCE</scope>
    <source>
        <strain evidence="1">Niue_2</strain>
        <tissue evidence="1">Leaf</tissue>
    </source>
</reference>
<proteinExistence type="predicted"/>
<gene>
    <name evidence="1" type="ORF">Taro_025667</name>
</gene>
<name>A0A843VAT5_COLES</name>
<sequence>MHSQVKLHIMDAVDVSITVLVGMVTTTLSLRNEQFLRAKYDSQLCYTRVGRKRHGAHVDQRIQGSVCSKYCSEKLRLEHPSANPGEFTYSTPLRSENFGDTATGEVEEGCGELGRSFCYRKEILPPLPCLAVYSA</sequence>
<organism evidence="1 2">
    <name type="scientific">Colocasia esculenta</name>
    <name type="common">Wild taro</name>
    <name type="synonym">Arum esculentum</name>
    <dbReference type="NCBI Taxonomy" id="4460"/>
    <lineage>
        <taxon>Eukaryota</taxon>
        <taxon>Viridiplantae</taxon>
        <taxon>Streptophyta</taxon>
        <taxon>Embryophyta</taxon>
        <taxon>Tracheophyta</taxon>
        <taxon>Spermatophyta</taxon>
        <taxon>Magnoliopsida</taxon>
        <taxon>Liliopsida</taxon>
        <taxon>Araceae</taxon>
        <taxon>Aroideae</taxon>
        <taxon>Colocasieae</taxon>
        <taxon>Colocasia</taxon>
    </lineage>
</organism>
<protein>
    <submittedName>
        <fullName evidence="1">Uncharacterized protein</fullName>
    </submittedName>
</protein>
<dbReference type="Proteomes" id="UP000652761">
    <property type="component" value="Unassembled WGS sequence"/>
</dbReference>
<accession>A0A843VAT5</accession>
<evidence type="ECO:0000313" key="1">
    <source>
        <dbReference type="EMBL" id="MQL93025.1"/>
    </source>
</evidence>
<evidence type="ECO:0000313" key="2">
    <source>
        <dbReference type="Proteomes" id="UP000652761"/>
    </source>
</evidence>
<keyword evidence="2" id="KW-1185">Reference proteome</keyword>
<dbReference type="AlphaFoldDB" id="A0A843VAT5"/>
<comment type="caution">
    <text evidence="1">The sequence shown here is derived from an EMBL/GenBank/DDBJ whole genome shotgun (WGS) entry which is preliminary data.</text>
</comment>
<dbReference type="EMBL" id="NMUH01001509">
    <property type="protein sequence ID" value="MQL93025.1"/>
    <property type="molecule type" value="Genomic_DNA"/>
</dbReference>